<dbReference type="GO" id="GO:0016787">
    <property type="term" value="F:hydrolase activity"/>
    <property type="evidence" value="ECO:0007669"/>
    <property type="project" value="InterPro"/>
</dbReference>
<evidence type="ECO:0000259" key="1">
    <source>
        <dbReference type="Pfam" id="PF07859"/>
    </source>
</evidence>
<reference evidence="2" key="1">
    <citation type="submission" date="2022-08" db="EMBL/GenBank/DDBJ databases">
        <authorList>
            <person name="Marques A."/>
        </authorList>
    </citation>
    <scope>NUCLEOTIDE SEQUENCE</scope>
    <source>
        <strain evidence="2">RhyPub2mFocal</strain>
        <tissue evidence="2">Leaves</tissue>
    </source>
</reference>
<dbReference type="InterPro" id="IPR029058">
    <property type="entry name" value="AB_hydrolase_fold"/>
</dbReference>
<dbReference type="PANTHER" id="PTHR23024">
    <property type="entry name" value="ARYLACETAMIDE DEACETYLASE"/>
    <property type="match status" value="1"/>
</dbReference>
<dbReference type="Pfam" id="PF07859">
    <property type="entry name" value="Abhydrolase_3"/>
    <property type="match status" value="1"/>
</dbReference>
<comment type="caution">
    <text evidence="2">The sequence shown here is derived from an EMBL/GenBank/DDBJ whole genome shotgun (WGS) entry which is preliminary data.</text>
</comment>
<dbReference type="InterPro" id="IPR050466">
    <property type="entry name" value="Carboxylest/Gibb_receptor"/>
</dbReference>
<dbReference type="Gene3D" id="3.40.50.1820">
    <property type="entry name" value="alpha/beta hydrolase"/>
    <property type="match status" value="1"/>
</dbReference>
<protein>
    <submittedName>
        <fullName evidence="2">Alpha/beta-Hydrolases superfamily protein</fullName>
    </submittedName>
</protein>
<sequence length="346" mass="37991">MASQEANPIIPNRTIVEEVPEWLILYSDGTVERSGPPEAGPLLNPVAPYDEPRNGITVHDLTTDPPIRVYLPEGTTSPGQRLPILLHFHGGGFCLSHPSWLLYHDFYAKLATTLKVAAVLSPVYPLAPEHRLPAAIDSVFSALLWLRSVGTGEVKQMPVVERLRETIDFSRVFLIGDSAGGNLVHEVCARAGSVGPGLLHPVRVAGGILLNPGFARSKRSRSELENPESPFLNLEMIDKLLTLAVPAGATKDHPYVCPMGKDAPAMEGLKMPPLLLVVGDKDLLRDPQLEYYEAMKKAGKEVELLMSHDMSHIFYLNKFAVEGDPVTGERTKELVQKIKMFVESDQ</sequence>
<dbReference type="Proteomes" id="UP001140206">
    <property type="component" value="Chromosome 3"/>
</dbReference>
<name>A0AAV8E0D9_9POAL</name>
<dbReference type="InterPro" id="IPR013094">
    <property type="entry name" value="AB_hydrolase_3"/>
</dbReference>
<dbReference type="PANTHER" id="PTHR23024:SF397">
    <property type="entry name" value="PUTATIVE, EXPRESSED-RELATED"/>
    <property type="match status" value="1"/>
</dbReference>
<proteinExistence type="predicted"/>
<gene>
    <name evidence="2" type="ORF">LUZ62_056220</name>
</gene>
<evidence type="ECO:0000313" key="2">
    <source>
        <dbReference type="EMBL" id="KAJ4771963.1"/>
    </source>
</evidence>
<organism evidence="2 3">
    <name type="scientific">Rhynchospora pubera</name>
    <dbReference type="NCBI Taxonomy" id="906938"/>
    <lineage>
        <taxon>Eukaryota</taxon>
        <taxon>Viridiplantae</taxon>
        <taxon>Streptophyta</taxon>
        <taxon>Embryophyta</taxon>
        <taxon>Tracheophyta</taxon>
        <taxon>Spermatophyta</taxon>
        <taxon>Magnoliopsida</taxon>
        <taxon>Liliopsida</taxon>
        <taxon>Poales</taxon>
        <taxon>Cyperaceae</taxon>
        <taxon>Cyperoideae</taxon>
        <taxon>Rhynchosporeae</taxon>
        <taxon>Rhynchospora</taxon>
    </lineage>
</organism>
<dbReference type="SUPFAM" id="SSF53474">
    <property type="entry name" value="alpha/beta-Hydrolases"/>
    <property type="match status" value="1"/>
</dbReference>
<evidence type="ECO:0000313" key="3">
    <source>
        <dbReference type="Proteomes" id="UP001140206"/>
    </source>
</evidence>
<accession>A0AAV8E0D9</accession>
<dbReference type="AlphaFoldDB" id="A0AAV8E0D9"/>
<feature type="domain" description="Alpha/beta hydrolase fold-3" evidence="1">
    <location>
        <begin position="85"/>
        <end position="315"/>
    </location>
</feature>
<dbReference type="EMBL" id="JAMFTS010000003">
    <property type="protein sequence ID" value="KAJ4771963.1"/>
    <property type="molecule type" value="Genomic_DNA"/>
</dbReference>
<keyword evidence="3" id="KW-1185">Reference proteome</keyword>